<dbReference type="GO" id="GO:0016407">
    <property type="term" value="F:acetyltransferase activity"/>
    <property type="evidence" value="ECO:0007669"/>
    <property type="project" value="TreeGrafter"/>
</dbReference>
<dbReference type="Pfam" id="PF00198">
    <property type="entry name" value="2-oxoacid_dh"/>
    <property type="match status" value="2"/>
</dbReference>
<dbReference type="InterPro" id="IPR050743">
    <property type="entry name" value="2-oxoacid_DH_E2_comp"/>
</dbReference>
<dbReference type="InterPro" id="IPR023213">
    <property type="entry name" value="CAT-like_dom_sf"/>
</dbReference>
<evidence type="ECO:0000256" key="2">
    <source>
        <dbReference type="ARBA" id="ARBA00022679"/>
    </source>
</evidence>
<dbReference type="KEGG" id="uam:UABAM_04024"/>
<keyword evidence="6" id="KW-1185">Reference proteome</keyword>
<proteinExistence type="predicted"/>
<dbReference type="RefSeq" id="WP_151969741.1">
    <property type="nucleotide sequence ID" value="NZ_AP019860.1"/>
</dbReference>
<dbReference type="GO" id="GO:0005737">
    <property type="term" value="C:cytoplasm"/>
    <property type="evidence" value="ECO:0007669"/>
    <property type="project" value="TreeGrafter"/>
</dbReference>
<keyword evidence="2 5" id="KW-0808">Transferase</keyword>
<reference evidence="5 6" key="1">
    <citation type="submission" date="2019-08" db="EMBL/GenBank/DDBJ databases">
        <title>Complete genome sequence of Candidatus Uab amorphum.</title>
        <authorList>
            <person name="Shiratori T."/>
            <person name="Suzuki S."/>
            <person name="Kakizawa Y."/>
            <person name="Ishida K."/>
        </authorList>
    </citation>
    <scope>NUCLEOTIDE SEQUENCE [LARGE SCALE GENOMIC DNA]</scope>
    <source>
        <strain evidence="5 6">SRT547</strain>
    </source>
</reference>
<sequence length="291" mass="33555">MGLKNVQMKPLKNPSNFRKLSMGNWGKVGDPQVYAVLELDCENALRYIQQMREKLNVKVTINHLVGRIIALTLDRYPQLNGMIARQKIYLRENVDIFFQVAMEDAETELVGICIKNAHEKSLTQFAESVIRKTEKVRSSKNHPMRKSQSRFGIIPWRMMPTLVKFLNWLQYDWNFNLSWLGVPKDAMGSIMVTSVGTLGMQLVFVPLTHIGRTPGQIAVGSIYKKPVVNDDDQIEVRKRLNLCCTFDHRFMDGLLASKMAKMLTAMFENPEKYDDYIEAQISGKEFKFRVE</sequence>
<dbReference type="GO" id="GO:0031405">
    <property type="term" value="F:lipoic acid binding"/>
    <property type="evidence" value="ECO:0007669"/>
    <property type="project" value="TreeGrafter"/>
</dbReference>
<protein>
    <submittedName>
        <fullName evidence="5">Lipoamide acyltransferase component of branched-chain alpha-keto acid dehydrogenase complex</fullName>
    </submittedName>
</protein>
<dbReference type="Gene3D" id="3.30.559.10">
    <property type="entry name" value="Chloramphenicol acetyltransferase-like domain"/>
    <property type="match status" value="1"/>
</dbReference>
<evidence type="ECO:0000256" key="1">
    <source>
        <dbReference type="ARBA" id="ARBA00001938"/>
    </source>
</evidence>
<dbReference type="AlphaFoldDB" id="A0A5S9IR62"/>
<dbReference type="SUPFAM" id="SSF52777">
    <property type="entry name" value="CoA-dependent acyltransferases"/>
    <property type="match status" value="1"/>
</dbReference>
<name>A0A5S9IR62_UABAM</name>
<comment type="cofactor">
    <cofactor evidence="1">
        <name>(R)-lipoate</name>
        <dbReference type="ChEBI" id="CHEBI:83088"/>
    </cofactor>
</comment>
<accession>A0A5S9IR62</accession>
<dbReference type="InterPro" id="IPR001078">
    <property type="entry name" value="2-oxoacid_DH_actylTfrase"/>
</dbReference>
<organism evidence="5 6">
    <name type="scientific">Uabimicrobium amorphum</name>
    <dbReference type="NCBI Taxonomy" id="2596890"/>
    <lineage>
        <taxon>Bacteria</taxon>
        <taxon>Pseudomonadati</taxon>
        <taxon>Planctomycetota</taxon>
        <taxon>Candidatus Uabimicrobiia</taxon>
        <taxon>Candidatus Uabimicrobiales</taxon>
        <taxon>Candidatus Uabimicrobiaceae</taxon>
        <taxon>Candidatus Uabimicrobium</taxon>
    </lineage>
</organism>
<dbReference type="PANTHER" id="PTHR43178:SF5">
    <property type="entry name" value="LIPOAMIDE ACYLTRANSFERASE COMPONENT OF BRANCHED-CHAIN ALPHA-KETO ACID DEHYDROGENASE COMPLEX, MITOCHONDRIAL"/>
    <property type="match status" value="1"/>
</dbReference>
<evidence type="ECO:0000256" key="3">
    <source>
        <dbReference type="ARBA" id="ARBA00023315"/>
    </source>
</evidence>
<dbReference type="EMBL" id="AP019860">
    <property type="protein sequence ID" value="BBM85650.1"/>
    <property type="molecule type" value="Genomic_DNA"/>
</dbReference>
<feature type="domain" description="2-oxoacid dehydrogenase acyltransferase catalytic" evidence="4">
    <location>
        <begin position="188"/>
        <end position="272"/>
    </location>
</feature>
<feature type="domain" description="2-oxoacid dehydrogenase acyltransferase catalytic" evidence="4">
    <location>
        <begin position="31"/>
        <end position="151"/>
    </location>
</feature>
<dbReference type="Proteomes" id="UP000326354">
    <property type="component" value="Chromosome"/>
</dbReference>
<evidence type="ECO:0000313" key="6">
    <source>
        <dbReference type="Proteomes" id="UP000326354"/>
    </source>
</evidence>
<gene>
    <name evidence="5" type="ORF">UABAM_04024</name>
</gene>
<dbReference type="PANTHER" id="PTHR43178">
    <property type="entry name" value="DIHYDROLIPOAMIDE ACETYLTRANSFERASE COMPONENT OF PYRUVATE DEHYDROGENASE COMPLEX"/>
    <property type="match status" value="1"/>
</dbReference>
<evidence type="ECO:0000313" key="5">
    <source>
        <dbReference type="EMBL" id="BBM85650.1"/>
    </source>
</evidence>
<evidence type="ECO:0000259" key="4">
    <source>
        <dbReference type="Pfam" id="PF00198"/>
    </source>
</evidence>
<keyword evidence="3 5" id="KW-0012">Acyltransferase</keyword>
<dbReference type="OrthoDB" id="9805770at2"/>